<dbReference type="GO" id="GO:0098797">
    <property type="term" value="C:plasma membrane protein complex"/>
    <property type="evidence" value="ECO:0007669"/>
    <property type="project" value="TreeGrafter"/>
</dbReference>
<evidence type="ECO:0000256" key="1">
    <source>
        <dbReference type="ARBA" id="ARBA00004651"/>
    </source>
</evidence>
<dbReference type="Pfam" id="PF12704">
    <property type="entry name" value="MacB_PCD"/>
    <property type="match status" value="1"/>
</dbReference>
<evidence type="ECO:0000256" key="7">
    <source>
        <dbReference type="SAM" id="Phobius"/>
    </source>
</evidence>
<evidence type="ECO:0000313" key="10">
    <source>
        <dbReference type="EMBL" id="KGF48902.1"/>
    </source>
</evidence>
<dbReference type="EMBL" id="JRNS01000331">
    <property type="protein sequence ID" value="KGF48902.1"/>
    <property type="molecule type" value="Genomic_DNA"/>
</dbReference>
<protein>
    <submittedName>
        <fullName evidence="10">ABC transporter permease</fullName>
    </submittedName>
</protein>
<keyword evidence="5 7" id="KW-1133">Transmembrane helix</keyword>
<dbReference type="InterPro" id="IPR051447">
    <property type="entry name" value="Lipoprotein-release_system"/>
</dbReference>
<evidence type="ECO:0000256" key="6">
    <source>
        <dbReference type="ARBA" id="ARBA00023136"/>
    </source>
</evidence>
<evidence type="ECO:0000256" key="2">
    <source>
        <dbReference type="ARBA" id="ARBA00005236"/>
    </source>
</evidence>
<evidence type="ECO:0000259" key="9">
    <source>
        <dbReference type="Pfam" id="PF12704"/>
    </source>
</evidence>
<feature type="domain" description="ABC3 transporter permease C-terminal" evidence="8">
    <location>
        <begin position="283"/>
        <end position="408"/>
    </location>
</feature>
<dbReference type="Pfam" id="PF02687">
    <property type="entry name" value="FtsX"/>
    <property type="match status" value="1"/>
</dbReference>
<dbReference type="RefSeq" id="WP_036864630.1">
    <property type="nucleotide sequence ID" value="NZ_JRNS01000331.1"/>
</dbReference>
<keyword evidence="6 7" id="KW-0472">Membrane</keyword>
<feature type="domain" description="MacB-like periplasmic core" evidence="9">
    <location>
        <begin position="28"/>
        <end position="212"/>
    </location>
</feature>
<dbReference type="PANTHER" id="PTHR30489">
    <property type="entry name" value="LIPOPROTEIN-RELEASING SYSTEM TRANSMEMBRANE PROTEIN LOLE"/>
    <property type="match status" value="1"/>
</dbReference>
<keyword evidence="3" id="KW-1003">Cell membrane</keyword>
<feature type="transmembrane region" description="Helical" evidence="7">
    <location>
        <begin position="281"/>
        <end position="306"/>
    </location>
</feature>
<organism evidence="10 11">
    <name type="scientific">Prevotella melaninogenica DNF00666</name>
    <dbReference type="NCBI Taxonomy" id="1401073"/>
    <lineage>
        <taxon>Bacteria</taxon>
        <taxon>Pseudomonadati</taxon>
        <taxon>Bacteroidota</taxon>
        <taxon>Bacteroidia</taxon>
        <taxon>Bacteroidales</taxon>
        <taxon>Prevotellaceae</taxon>
        <taxon>Prevotella</taxon>
    </lineage>
</organism>
<dbReference type="AlphaFoldDB" id="A0A096C1N1"/>
<evidence type="ECO:0000259" key="8">
    <source>
        <dbReference type="Pfam" id="PF02687"/>
    </source>
</evidence>
<feature type="transmembrane region" description="Helical" evidence="7">
    <location>
        <begin position="380"/>
        <end position="403"/>
    </location>
</feature>
<evidence type="ECO:0000313" key="11">
    <source>
        <dbReference type="Proteomes" id="UP000029578"/>
    </source>
</evidence>
<dbReference type="PANTHER" id="PTHR30489:SF0">
    <property type="entry name" value="LIPOPROTEIN-RELEASING SYSTEM TRANSMEMBRANE PROTEIN LOLE"/>
    <property type="match status" value="1"/>
</dbReference>
<evidence type="ECO:0000256" key="5">
    <source>
        <dbReference type="ARBA" id="ARBA00022989"/>
    </source>
</evidence>
<feature type="transmembrane region" description="Helical" evidence="7">
    <location>
        <begin position="25"/>
        <end position="50"/>
    </location>
</feature>
<dbReference type="Proteomes" id="UP000029578">
    <property type="component" value="Unassembled WGS sequence"/>
</dbReference>
<evidence type="ECO:0000256" key="3">
    <source>
        <dbReference type="ARBA" id="ARBA00022475"/>
    </source>
</evidence>
<comment type="similarity">
    <text evidence="2">Belongs to the ABC-4 integral membrane protein family. LolC/E subfamily.</text>
</comment>
<gene>
    <name evidence="10" type="ORF">HMPREF0661_06325</name>
</gene>
<proteinExistence type="inferred from homology"/>
<dbReference type="GO" id="GO:0044874">
    <property type="term" value="P:lipoprotein localization to outer membrane"/>
    <property type="evidence" value="ECO:0007669"/>
    <property type="project" value="TreeGrafter"/>
</dbReference>
<comment type="caution">
    <text evidence="10">The sequence shown here is derived from an EMBL/GenBank/DDBJ whole genome shotgun (WGS) entry which is preliminary data.</text>
</comment>
<accession>A0A096C1N1</accession>
<keyword evidence="4 7" id="KW-0812">Transmembrane</keyword>
<name>A0A096C1N1_9BACT</name>
<dbReference type="InterPro" id="IPR025857">
    <property type="entry name" value="MacB_PCD"/>
</dbReference>
<dbReference type="InterPro" id="IPR003838">
    <property type="entry name" value="ABC3_permease_C"/>
</dbReference>
<evidence type="ECO:0000256" key="4">
    <source>
        <dbReference type="ARBA" id="ARBA00022692"/>
    </source>
</evidence>
<comment type="subcellular location">
    <subcellularLocation>
        <location evidence="1">Cell membrane</location>
        <topology evidence="1">Multi-pass membrane protein</topology>
    </subcellularLocation>
</comment>
<sequence>MNYPLFIARKIYNGGDKTRKVSKPAITIATIGVAIGLAVMIVSVCVVLGFKHTIRDKMVGFGSHITVANFLTLQGSEQYPIAVNDSLIKELKAVHGIKHVQRYAYTQGILKTDNDFLGVMLKGVGPDFDSTFIHNNMVEGSLPHFSATESQQKLVISKTIADKLNLKVGQRLFAYFINDQGVRTRKFTIAGIYETNMKQFDSQICFTDLYTANKLNGWEADQYSGVELLVNDFSQLNNITLRVLNKVKNTTDYYGETYSAENIIDQNPQIFSWLDLMDLNVWIILALMVAVAGVTMISGLLIIILERTQMIGILKALGSRNRQIRHIFLWFATFIIGRGLLFGNLIGFGIIFLQKWTGLIKLDPQTYYVSTVPVEVNLPLIIALNLATLLVCVAVLIAPSYLISRIHPAKSMHYE</sequence>
<feature type="transmembrane region" description="Helical" evidence="7">
    <location>
        <begin position="327"/>
        <end position="353"/>
    </location>
</feature>
<reference evidence="10 11" key="1">
    <citation type="submission" date="2014-07" db="EMBL/GenBank/DDBJ databases">
        <authorList>
            <person name="McCorrison J."/>
            <person name="Sanka R."/>
            <person name="Torralba M."/>
            <person name="Gillis M."/>
            <person name="Haft D.H."/>
            <person name="Methe B."/>
            <person name="Sutton G."/>
            <person name="Nelson K.E."/>
        </authorList>
    </citation>
    <scope>NUCLEOTIDE SEQUENCE [LARGE SCALE GENOMIC DNA]</scope>
    <source>
        <strain evidence="10 11">DNF00666</strain>
    </source>
</reference>